<dbReference type="Gene3D" id="3.30.530.20">
    <property type="match status" value="1"/>
</dbReference>
<dbReference type="InterPro" id="IPR019587">
    <property type="entry name" value="Polyketide_cyclase/dehydratase"/>
</dbReference>
<name>A0A1G8DM60_9MICO</name>
<dbReference type="Pfam" id="PF10604">
    <property type="entry name" value="Polyketide_cyc2"/>
    <property type="match status" value="1"/>
</dbReference>
<proteinExistence type="predicted"/>
<dbReference type="AlphaFoldDB" id="A0A1G8DM60"/>
<dbReference type="SUPFAM" id="SSF55961">
    <property type="entry name" value="Bet v1-like"/>
    <property type="match status" value="1"/>
</dbReference>
<protein>
    <submittedName>
        <fullName evidence="1">Polyketide cyclase / dehydrase and lipid transport</fullName>
    </submittedName>
</protein>
<dbReference type="CDD" id="cd07818">
    <property type="entry name" value="SRPBCC_1"/>
    <property type="match status" value="1"/>
</dbReference>
<gene>
    <name evidence="1" type="ORF">SAMN04489720_1695</name>
</gene>
<sequence>MSAYEVHRTAVIPAEQATIHALIDDFHEWTAWSPWEDVDPGMSRSYEGADKGVGARYAWSGNRKAGTGTMRITGSAPERVDLVVDFEKPFKASNPTAFILKPVAGGTEVTWQMTGEHKGFAALFFRFMSMDKLIGGDFERGLARLAAAAKD</sequence>
<evidence type="ECO:0000313" key="2">
    <source>
        <dbReference type="Proteomes" id="UP000198822"/>
    </source>
</evidence>
<organism evidence="1 2">
    <name type="scientific">Agrococcus jejuensis</name>
    <dbReference type="NCBI Taxonomy" id="399736"/>
    <lineage>
        <taxon>Bacteria</taxon>
        <taxon>Bacillati</taxon>
        <taxon>Actinomycetota</taxon>
        <taxon>Actinomycetes</taxon>
        <taxon>Micrococcales</taxon>
        <taxon>Microbacteriaceae</taxon>
        <taxon>Agrococcus</taxon>
    </lineage>
</organism>
<dbReference type="OrthoDB" id="5951835at2"/>
<dbReference type="RefSeq" id="WP_092504163.1">
    <property type="nucleotide sequence ID" value="NZ_LT629695.1"/>
</dbReference>
<reference evidence="2" key="1">
    <citation type="submission" date="2016-10" db="EMBL/GenBank/DDBJ databases">
        <authorList>
            <person name="Varghese N."/>
            <person name="Submissions S."/>
        </authorList>
    </citation>
    <scope>NUCLEOTIDE SEQUENCE [LARGE SCALE GENOMIC DNA]</scope>
    <source>
        <strain evidence="2">DSM 22002</strain>
    </source>
</reference>
<dbReference type="InterPro" id="IPR023393">
    <property type="entry name" value="START-like_dom_sf"/>
</dbReference>
<dbReference type="EMBL" id="LT629695">
    <property type="protein sequence ID" value="SDH58671.1"/>
    <property type="molecule type" value="Genomic_DNA"/>
</dbReference>
<evidence type="ECO:0000313" key="1">
    <source>
        <dbReference type="EMBL" id="SDH58671.1"/>
    </source>
</evidence>
<dbReference type="Proteomes" id="UP000198822">
    <property type="component" value="Chromosome I"/>
</dbReference>
<accession>A0A1G8DM60</accession>
<keyword evidence="2" id="KW-1185">Reference proteome</keyword>